<gene>
    <name evidence="1" type="ORF">SAMN05444409_1684</name>
</gene>
<dbReference type="AlphaFoldDB" id="A0A1N6G6Q3"/>
<dbReference type="Proteomes" id="UP000185207">
    <property type="component" value="Unassembled WGS sequence"/>
</dbReference>
<dbReference type="RefSeq" id="WP_074234614.1">
    <property type="nucleotide sequence ID" value="NZ_FSRK01000001.1"/>
</dbReference>
<dbReference type="InterPro" id="IPR043749">
    <property type="entry name" value="DUF5694"/>
</dbReference>
<proteinExistence type="predicted"/>
<protein>
    <recommendedName>
        <fullName evidence="3">TraB/GumN family protein</fullName>
    </recommendedName>
</protein>
<evidence type="ECO:0000313" key="2">
    <source>
        <dbReference type="Proteomes" id="UP000185207"/>
    </source>
</evidence>
<dbReference type="Pfam" id="PF18950">
    <property type="entry name" value="DUF5694"/>
    <property type="match status" value="1"/>
</dbReference>
<keyword evidence="2" id="KW-1185">Reference proteome</keyword>
<dbReference type="STRING" id="1416779.SAMN05444409_1684"/>
<accession>A0A1N6G6Q3</accession>
<name>A0A1N6G6Q3_9FLAO</name>
<organism evidence="1 2">
    <name type="scientific">Epilithonimonas zeae</name>
    <dbReference type="NCBI Taxonomy" id="1416779"/>
    <lineage>
        <taxon>Bacteria</taxon>
        <taxon>Pseudomonadati</taxon>
        <taxon>Bacteroidota</taxon>
        <taxon>Flavobacteriia</taxon>
        <taxon>Flavobacteriales</taxon>
        <taxon>Weeksellaceae</taxon>
        <taxon>Chryseobacterium group</taxon>
        <taxon>Epilithonimonas</taxon>
    </lineage>
</organism>
<evidence type="ECO:0000313" key="1">
    <source>
        <dbReference type="EMBL" id="SIO03225.1"/>
    </source>
</evidence>
<dbReference type="OrthoDB" id="7055505at2"/>
<sequence length="280" mass="32510">MFIKSKKVLLLIVLLVFNFSFSQEKINVLLLGTYHFNNPGNDAIKGMERNILTPDNQKGLDEITNSIISKFKPDQIFVESNFNEKEDLNNQYQLYLKNQYSRFTDTIKKPRMKRFYTEGETFQLAFRLAKRANIGQIYPIDSLIEMRFDILQKELNSNPVTKSILEKKAVKMTQSGDKCMSKDLLKDVFICLNQKAQLAENKGFYISIANKVNPDGKYFGSNLVADFYKRNLIMYSNIQNQIEPKTKNIFILVGTGHAAIFREFFENDENFNLIEVDEVL</sequence>
<reference evidence="2" key="1">
    <citation type="submission" date="2016-11" db="EMBL/GenBank/DDBJ databases">
        <authorList>
            <person name="Varghese N."/>
            <person name="Submissions S."/>
        </authorList>
    </citation>
    <scope>NUCLEOTIDE SEQUENCE [LARGE SCALE GENOMIC DNA]</scope>
    <source>
        <strain evidence="2">DSM 27623</strain>
    </source>
</reference>
<evidence type="ECO:0008006" key="3">
    <source>
        <dbReference type="Google" id="ProtNLM"/>
    </source>
</evidence>
<dbReference type="EMBL" id="FSRK01000001">
    <property type="protein sequence ID" value="SIO03225.1"/>
    <property type="molecule type" value="Genomic_DNA"/>
</dbReference>